<proteinExistence type="inferred from homology"/>
<feature type="transmembrane region" description="Helical" evidence="7">
    <location>
        <begin position="46"/>
        <end position="66"/>
    </location>
</feature>
<reference evidence="9 10" key="1">
    <citation type="submission" date="2009-01" db="EMBL/GenBank/DDBJ databases">
        <authorList>
            <person name="Qin X."/>
            <person name="Bachman B."/>
            <person name="Battles P."/>
            <person name="Bell A."/>
            <person name="Bess C."/>
            <person name="Bickham C."/>
            <person name="Chaboub L."/>
            <person name="Chen D."/>
            <person name="Coyle M."/>
            <person name="Deiros D.R."/>
            <person name="Dinh H."/>
            <person name="Forbes L."/>
            <person name="Fowler G."/>
            <person name="Francisco L."/>
            <person name="Fu Q."/>
            <person name="Gubbala S."/>
            <person name="Hale W."/>
            <person name="Han Y."/>
            <person name="Hemphill L."/>
            <person name="Highlander S.K."/>
            <person name="Hirani K."/>
            <person name="Hogues M."/>
            <person name="Jackson L."/>
            <person name="Jakkamsetti A."/>
            <person name="Javaid M."/>
            <person name="Jiang H."/>
            <person name="Korchina V."/>
            <person name="Kovar C."/>
            <person name="Lara F."/>
            <person name="Lee S."/>
            <person name="Mata R."/>
            <person name="Mathew T."/>
            <person name="Moen C."/>
            <person name="Morales K."/>
            <person name="Munidasa M."/>
            <person name="Nazareth L."/>
            <person name="Ngo R."/>
            <person name="Nguyen L."/>
            <person name="Okwuonu G."/>
            <person name="Ongeri F."/>
            <person name="Patil S."/>
            <person name="Petrosino J."/>
            <person name="Pham C."/>
            <person name="Pham P."/>
            <person name="Pu L.-L."/>
            <person name="Puazo M."/>
            <person name="Raj R."/>
            <person name="Reid J."/>
            <person name="Rouhana J."/>
            <person name="Saada N."/>
            <person name="Shang Y."/>
            <person name="Simmons D."/>
            <person name="Thornton R."/>
            <person name="Warren J."/>
            <person name="Weissenberger G."/>
            <person name="Zhang J."/>
            <person name="Zhang L."/>
            <person name="Zhou C."/>
            <person name="Zhu D."/>
            <person name="Muzny D."/>
            <person name="Worley K."/>
            <person name="Gibbs R."/>
        </authorList>
    </citation>
    <scope>NUCLEOTIDE SEQUENCE [LARGE SCALE GENOMIC DNA]</scope>
    <source>
        <strain evidence="9 10">ATCC 33300</strain>
    </source>
</reference>
<name>C2G136_SPHSI</name>
<evidence type="ECO:0000256" key="2">
    <source>
        <dbReference type="ARBA" id="ARBA00006448"/>
    </source>
</evidence>
<dbReference type="InterPro" id="IPR007353">
    <property type="entry name" value="DUF421"/>
</dbReference>
<dbReference type="AlphaFoldDB" id="C2G136"/>
<evidence type="ECO:0000256" key="7">
    <source>
        <dbReference type="SAM" id="Phobius"/>
    </source>
</evidence>
<protein>
    <recommendedName>
        <fullName evidence="8">YetF C-terminal domain-containing protein</fullName>
    </recommendedName>
</protein>
<keyword evidence="6 7" id="KW-0472">Membrane</keyword>
<feature type="transmembrane region" description="Helical" evidence="7">
    <location>
        <begin position="72"/>
        <end position="92"/>
    </location>
</feature>
<evidence type="ECO:0000256" key="1">
    <source>
        <dbReference type="ARBA" id="ARBA00004651"/>
    </source>
</evidence>
<dbReference type="Gene3D" id="3.30.240.20">
    <property type="entry name" value="bsu07140 like domains"/>
    <property type="match status" value="1"/>
</dbReference>
<evidence type="ECO:0000256" key="6">
    <source>
        <dbReference type="ARBA" id="ARBA00023136"/>
    </source>
</evidence>
<keyword evidence="5 7" id="KW-1133">Transmembrane helix</keyword>
<dbReference type="HOGENOM" id="CLU_089304_0_0_10"/>
<organism evidence="9 10">
    <name type="scientific">Sphingobacterium spiritivorum ATCC 33300</name>
    <dbReference type="NCBI Taxonomy" id="525372"/>
    <lineage>
        <taxon>Bacteria</taxon>
        <taxon>Pseudomonadati</taxon>
        <taxon>Bacteroidota</taxon>
        <taxon>Sphingobacteriia</taxon>
        <taxon>Sphingobacteriales</taxon>
        <taxon>Sphingobacteriaceae</taxon>
        <taxon>Sphingobacterium</taxon>
    </lineage>
</organism>
<dbReference type="RefSeq" id="WP_003009167.1">
    <property type="nucleotide sequence ID" value="NZ_GG668632.1"/>
</dbReference>
<evidence type="ECO:0000313" key="9">
    <source>
        <dbReference type="EMBL" id="EEI91119.1"/>
    </source>
</evidence>
<feature type="transmembrane region" description="Helical" evidence="7">
    <location>
        <begin position="20"/>
        <end position="39"/>
    </location>
</feature>
<dbReference type="Pfam" id="PF04239">
    <property type="entry name" value="DUF421"/>
    <property type="match status" value="1"/>
</dbReference>
<dbReference type="PANTHER" id="PTHR34582:SF6">
    <property type="entry name" value="UPF0702 TRANSMEMBRANE PROTEIN YCAP"/>
    <property type="match status" value="1"/>
</dbReference>
<evidence type="ECO:0000259" key="8">
    <source>
        <dbReference type="Pfam" id="PF04239"/>
    </source>
</evidence>
<gene>
    <name evidence="9" type="ORF">HMPREF0765_3292</name>
</gene>
<dbReference type="Proteomes" id="UP000006241">
    <property type="component" value="Unassembled WGS sequence"/>
</dbReference>
<dbReference type="GO" id="GO:0005886">
    <property type="term" value="C:plasma membrane"/>
    <property type="evidence" value="ECO:0007669"/>
    <property type="project" value="UniProtKB-SubCell"/>
</dbReference>
<dbReference type="EMBL" id="ACHB01000072">
    <property type="protein sequence ID" value="EEI91119.1"/>
    <property type="molecule type" value="Genomic_DNA"/>
</dbReference>
<feature type="domain" description="YetF C-terminal" evidence="8">
    <location>
        <begin position="95"/>
        <end position="169"/>
    </location>
</feature>
<sequence>MDGFRKIFLEGVEWGFLGEIVVRSVIMFALILIILRLSGKKGVRQLTLFEVAIILSLGSAAGDPMFQEELPVLYAFVVLFSIILIYKFVTWASSKSAFLNKMLEGRAMVVVRAGEFDLKHEHDGDFSKMEFFSELRNQSVEHLGQVKMAVLEVDGTMSILFYADKEVKYGLPLFPDDYRQVKEEFQSGPFACMYCGRVEEVMPEGGFCRRCNRTKWAKAMDSTRI</sequence>
<accession>C2G136</accession>
<evidence type="ECO:0000256" key="3">
    <source>
        <dbReference type="ARBA" id="ARBA00022475"/>
    </source>
</evidence>
<dbReference type="PANTHER" id="PTHR34582">
    <property type="entry name" value="UPF0702 TRANSMEMBRANE PROTEIN YCAP"/>
    <property type="match status" value="1"/>
</dbReference>
<evidence type="ECO:0000256" key="5">
    <source>
        <dbReference type="ARBA" id="ARBA00022989"/>
    </source>
</evidence>
<comment type="subcellular location">
    <subcellularLocation>
        <location evidence="1">Cell membrane</location>
        <topology evidence="1">Multi-pass membrane protein</topology>
    </subcellularLocation>
</comment>
<evidence type="ECO:0000313" key="10">
    <source>
        <dbReference type="Proteomes" id="UP000006241"/>
    </source>
</evidence>
<evidence type="ECO:0000256" key="4">
    <source>
        <dbReference type="ARBA" id="ARBA00022692"/>
    </source>
</evidence>
<keyword evidence="4 7" id="KW-0812">Transmembrane</keyword>
<keyword evidence="3" id="KW-1003">Cell membrane</keyword>
<comment type="caution">
    <text evidence="9">The sequence shown here is derived from an EMBL/GenBank/DDBJ whole genome shotgun (WGS) entry which is preliminary data.</text>
</comment>
<comment type="similarity">
    <text evidence="2">Belongs to the UPF0702 family.</text>
</comment>
<dbReference type="InterPro" id="IPR023090">
    <property type="entry name" value="UPF0702_alpha/beta_dom_sf"/>
</dbReference>